<reference evidence="1" key="1">
    <citation type="submission" date="2018-05" db="EMBL/GenBank/DDBJ databases">
        <title>Draft genome of Mucuna pruriens seed.</title>
        <authorList>
            <person name="Nnadi N.E."/>
            <person name="Vos R."/>
            <person name="Hasami M.H."/>
            <person name="Devisetty U.K."/>
            <person name="Aguiy J.C."/>
        </authorList>
    </citation>
    <scope>NUCLEOTIDE SEQUENCE [LARGE SCALE GENOMIC DNA]</scope>
    <source>
        <strain evidence="1">JCA_2017</strain>
    </source>
</reference>
<feature type="non-terminal residue" evidence="1">
    <location>
        <position position="1"/>
    </location>
</feature>
<protein>
    <recommendedName>
        <fullName evidence="3">Mitochondrial protein</fullName>
    </recommendedName>
</protein>
<gene>
    <name evidence="1" type="ORF">CR513_31239</name>
</gene>
<accession>A0A371G9V3</accession>
<dbReference type="EMBL" id="QJKJ01006267">
    <property type="protein sequence ID" value="RDX87305.1"/>
    <property type="molecule type" value="Genomic_DNA"/>
</dbReference>
<dbReference type="Proteomes" id="UP000257109">
    <property type="component" value="Unassembled WGS sequence"/>
</dbReference>
<organism evidence="1 2">
    <name type="scientific">Mucuna pruriens</name>
    <name type="common">Velvet bean</name>
    <name type="synonym">Dolichos pruriens</name>
    <dbReference type="NCBI Taxonomy" id="157652"/>
    <lineage>
        <taxon>Eukaryota</taxon>
        <taxon>Viridiplantae</taxon>
        <taxon>Streptophyta</taxon>
        <taxon>Embryophyta</taxon>
        <taxon>Tracheophyta</taxon>
        <taxon>Spermatophyta</taxon>
        <taxon>Magnoliopsida</taxon>
        <taxon>eudicotyledons</taxon>
        <taxon>Gunneridae</taxon>
        <taxon>Pentapetalae</taxon>
        <taxon>rosids</taxon>
        <taxon>fabids</taxon>
        <taxon>Fabales</taxon>
        <taxon>Fabaceae</taxon>
        <taxon>Papilionoideae</taxon>
        <taxon>50 kb inversion clade</taxon>
        <taxon>NPAAA clade</taxon>
        <taxon>indigoferoid/millettioid clade</taxon>
        <taxon>Phaseoleae</taxon>
        <taxon>Mucuna</taxon>
    </lineage>
</organism>
<proteinExistence type="predicted"/>
<comment type="caution">
    <text evidence="1">The sequence shown here is derived from an EMBL/GenBank/DDBJ whole genome shotgun (WGS) entry which is preliminary data.</text>
</comment>
<name>A0A371G9V3_MUCPR</name>
<dbReference type="AlphaFoldDB" id="A0A371G9V3"/>
<evidence type="ECO:0000313" key="1">
    <source>
        <dbReference type="EMBL" id="RDX87305.1"/>
    </source>
</evidence>
<evidence type="ECO:0008006" key="3">
    <source>
        <dbReference type="Google" id="ProtNLM"/>
    </source>
</evidence>
<evidence type="ECO:0000313" key="2">
    <source>
        <dbReference type="Proteomes" id="UP000257109"/>
    </source>
</evidence>
<keyword evidence="2" id="KW-1185">Reference proteome</keyword>
<sequence>MTDPSTFAQASNDPYWIAAMDAELTALEANNWIESLADLMKLFLDSSHDQAVDIFSKVLHPSPFQWLVSKLEVVDIYHPPACNGRKFHTQILTEDRVIF</sequence>